<reference evidence="2 3" key="1">
    <citation type="submission" date="2020-08" db="EMBL/GenBank/DDBJ databases">
        <authorList>
            <person name="Liu C."/>
            <person name="Sun Q."/>
        </authorList>
    </citation>
    <scope>NUCLEOTIDE SEQUENCE [LARGE SCALE GENOMIC DNA]</scope>
    <source>
        <strain evidence="2 3">NSJ-8</strain>
    </source>
</reference>
<dbReference type="KEGG" id="ssun:H9Q77_15625"/>
<evidence type="ECO:0000256" key="1">
    <source>
        <dbReference type="SAM" id="Phobius"/>
    </source>
</evidence>
<proteinExistence type="predicted"/>
<organism evidence="2 3">
    <name type="scientific">Simiaoa sunii</name>
    <dbReference type="NCBI Taxonomy" id="2763672"/>
    <lineage>
        <taxon>Bacteria</taxon>
        <taxon>Bacillati</taxon>
        <taxon>Bacillota</taxon>
        <taxon>Clostridia</taxon>
        <taxon>Lachnospirales</taxon>
        <taxon>Lachnospiraceae</taxon>
        <taxon>Simiaoa</taxon>
    </lineage>
</organism>
<dbReference type="Proteomes" id="UP000515981">
    <property type="component" value="Chromosome"/>
</dbReference>
<protein>
    <submittedName>
        <fullName evidence="2">Uncharacterized protein</fullName>
    </submittedName>
</protein>
<sequence>MSNKLVKHQESKELLSGKQKEILFWICFIILSISFITVLINILLTSKAFHTQMEEMVLGEDYYMEDIVITGKRAEDASADTISQNYFFYYNNGKVNDYHKRMQVPEFVYSEYDVGDSIAAYTTDHVSYSYYKYGILPDTEYTNNELMKVAGVLLGIGIFLLALFGVLSKKRRTAGL</sequence>
<name>A0A7G9FV71_9FIRM</name>
<keyword evidence="1" id="KW-0812">Transmembrane</keyword>
<feature type="transmembrane region" description="Helical" evidence="1">
    <location>
        <begin position="21"/>
        <end position="44"/>
    </location>
</feature>
<keyword evidence="3" id="KW-1185">Reference proteome</keyword>
<dbReference type="EMBL" id="CP060633">
    <property type="protein sequence ID" value="QNM02453.1"/>
    <property type="molecule type" value="Genomic_DNA"/>
</dbReference>
<accession>A0A7G9FV71</accession>
<feature type="transmembrane region" description="Helical" evidence="1">
    <location>
        <begin position="146"/>
        <end position="167"/>
    </location>
</feature>
<dbReference type="RefSeq" id="WP_249326168.1">
    <property type="nucleotide sequence ID" value="NZ_CP060633.1"/>
</dbReference>
<dbReference type="AlphaFoldDB" id="A0A7G9FV71"/>
<evidence type="ECO:0000313" key="3">
    <source>
        <dbReference type="Proteomes" id="UP000515981"/>
    </source>
</evidence>
<keyword evidence="1" id="KW-0472">Membrane</keyword>
<keyword evidence="1" id="KW-1133">Transmembrane helix</keyword>
<gene>
    <name evidence="2" type="ORF">H9Q77_15625</name>
</gene>
<evidence type="ECO:0000313" key="2">
    <source>
        <dbReference type="EMBL" id="QNM02453.1"/>
    </source>
</evidence>